<dbReference type="InterPro" id="IPR047153">
    <property type="entry name" value="TRIM45/56/19-like"/>
</dbReference>
<evidence type="ECO:0008006" key="4">
    <source>
        <dbReference type="Google" id="ProtNLM"/>
    </source>
</evidence>
<dbReference type="PANTHER" id="PTHR25462:SF296">
    <property type="entry name" value="MEIOTIC P26, ISOFORM F"/>
    <property type="match status" value="1"/>
</dbReference>
<keyword evidence="1" id="KW-0175">Coiled coil</keyword>
<accession>A0A8S3T517</accession>
<reference evidence="2" key="1">
    <citation type="submission" date="2021-03" db="EMBL/GenBank/DDBJ databases">
        <authorList>
            <person name="Bekaert M."/>
        </authorList>
    </citation>
    <scope>NUCLEOTIDE SEQUENCE</scope>
</reference>
<protein>
    <recommendedName>
        <fullName evidence="4">B box-type domain-containing protein</fullName>
    </recommendedName>
</protein>
<dbReference type="OrthoDB" id="10066958at2759"/>
<dbReference type="Gene3D" id="2.120.10.30">
    <property type="entry name" value="TolB, C-terminal domain"/>
    <property type="match status" value="1"/>
</dbReference>
<sequence length="570" mass="64837">MATSTSTPCDVCAGQSISKQAVKWCPECEEAYCSECIKHHGIAKATKDHSVIAVENYLKLPPFVLETKHHCSKHGSRFQNYCRSHETPCCKRCIDTDHKKCSDLPPLDDVIYDAKSSVAFVDIEERLHSLKKFFSELIKEKEGNLNEIKLQRETIEKQIRKMRIEINQRLDILEKEVMHKLSNQENHHQRNIEKISKQMKVQSSRIEDLLENMEPIKQYASNLQTFLTTKEIDRELYKTEREVEVLCKDDSLNRYGMSFIKDDKLGNLIGGLKSFGKISNTCQQTEIVYAKSKVKQAQIVAVPCKNFENMNLVLQKKVVVPRPGNNGYGLVRGCVVLQNKNVLFSYWNGNNGCLSLLDEHGSEIFVLKADKLGFEPDHIAVIDDKTIAITTDDSSKSIVIFNFETQKISKVIETEHEHLSGISCFENTLIYSCGTEGLEMRSLDTGNVCPLKFGSYAPDEYVTVFKSKIYSTDSLSDTVTCYDMEGKIHWRWQNQDEIRKMRGVAVDNKSNVCVAGVDSGRIAIISPDGKHFKSFKPEGIEEPRTIFFDRRTNTFLLCDENEDAGIFSVS</sequence>
<evidence type="ECO:0000313" key="3">
    <source>
        <dbReference type="Proteomes" id="UP000683360"/>
    </source>
</evidence>
<dbReference type="EMBL" id="CAJPWZ010001945">
    <property type="protein sequence ID" value="CAG2226924.1"/>
    <property type="molecule type" value="Genomic_DNA"/>
</dbReference>
<comment type="caution">
    <text evidence="2">The sequence shown here is derived from an EMBL/GenBank/DDBJ whole genome shotgun (WGS) entry which is preliminary data.</text>
</comment>
<evidence type="ECO:0000256" key="1">
    <source>
        <dbReference type="SAM" id="Coils"/>
    </source>
</evidence>
<dbReference type="Gene3D" id="3.30.160.60">
    <property type="entry name" value="Classic Zinc Finger"/>
    <property type="match status" value="1"/>
</dbReference>
<gene>
    <name evidence="2" type="ORF">MEDL_39986</name>
</gene>
<dbReference type="SUPFAM" id="SSF101898">
    <property type="entry name" value="NHL repeat"/>
    <property type="match status" value="1"/>
</dbReference>
<dbReference type="InterPro" id="IPR011042">
    <property type="entry name" value="6-blade_b-propeller_TolB-like"/>
</dbReference>
<organism evidence="2 3">
    <name type="scientific">Mytilus edulis</name>
    <name type="common">Blue mussel</name>
    <dbReference type="NCBI Taxonomy" id="6550"/>
    <lineage>
        <taxon>Eukaryota</taxon>
        <taxon>Metazoa</taxon>
        <taxon>Spiralia</taxon>
        <taxon>Lophotrochozoa</taxon>
        <taxon>Mollusca</taxon>
        <taxon>Bivalvia</taxon>
        <taxon>Autobranchia</taxon>
        <taxon>Pteriomorphia</taxon>
        <taxon>Mytilida</taxon>
        <taxon>Mytiloidea</taxon>
        <taxon>Mytilidae</taxon>
        <taxon>Mytilinae</taxon>
        <taxon>Mytilus</taxon>
    </lineage>
</organism>
<evidence type="ECO:0000313" key="2">
    <source>
        <dbReference type="EMBL" id="CAG2226924.1"/>
    </source>
</evidence>
<dbReference type="PANTHER" id="PTHR25462">
    <property type="entry name" value="BONUS, ISOFORM C-RELATED"/>
    <property type="match status" value="1"/>
</dbReference>
<dbReference type="Pfam" id="PF22586">
    <property type="entry name" value="ANCHR-like_BBOX"/>
    <property type="match status" value="1"/>
</dbReference>
<name>A0A8S3T517_MYTED</name>
<dbReference type="AlphaFoldDB" id="A0A8S3T517"/>
<feature type="coiled-coil region" evidence="1">
    <location>
        <begin position="138"/>
        <end position="212"/>
    </location>
</feature>
<dbReference type="Proteomes" id="UP000683360">
    <property type="component" value="Unassembled WGS sequence"/>
</dbReference>
<proteinExistence type="predicted"/>
<keyword evidence="3" id="KW-1185">Reference proteome</keyword>